<reference evidence="2 3" key="2">
    <citation type="journal article" date="2019" name="G3 (Bethesda)">
        <title>Hybrid Assembly of the Genome of the Entomopathogenic Nematode Steinernema carpocapsae Identifies the X-Chromosome.</title>
        <authorList>
            <person name="Serra L."/>
            <person name="Macchietto M."/>
            <person name="Macias-Munoz A."/>
            <person name="McGill C.J."/>
            <person name="Rodriguez I.M."/>
            <person name="Rodriguez B."/>
            <person name="Murad R."/>
            <person name="Mortazavi A."/>
        </authorList>
    </citation>
    <scope>NUCLEOTIDE SEQUENCE [LARGE SCALE GENOMIC DNA]</scope>
    <source>
        <strain evidence="2 3">ALL</strain>
    </source>
</reference>
<evidence type="ECO:0000313" key="3">
    <source>
        <dbReference type="Proteomes" id="UP000298663"/>
    </source>
</evidence>
<gene>
    <name evidence="2" type="ORF">L596_005322</name>
</gene>
<protein>
    <submittedName>
        <fullName evidence="2">Uncharacterized protein</fullName>
    </submittedName>
</protein>
<comment type="caution">
    <text evidence="2">The sequence shown here is derived from an EMBL/GenBank/DDBJ whole genome shotgun (WGS) entry which is preliminary data.</text>
</comment>
<keyword evidence="3" id="KW-1185">Reference proteome</keyword>
<dbReference type="AlphaFoldDB" id="A0A4U8UZT1"/>
<evidence type="ECO:0000313" key="2">
    <source>
        <dbReference type="EMBL" id="TMS38644.1"/>
    </source>
</evidence>
<reference evidence="2 3" key="1">
    <citation type="journal article" date="2015" name="Genome Biol.">
        <title>Comparative genomics of Steinernema reveals deeply conserved gene regulatory networks.</title>
        <authorList>
            <person name="Dillman A.R."/>
            <person name="Macchietto M."/>
            <person name="Porter C.F."/>
            <person name="Rogers A."/>
            <person name="Williams B."/>
            <person name="Antoshechkin I."/>
            <person name="Lee M.M."/>
            <person name="Goodwin Z."/>
            <person name="Lu X."/>
            <person name="Lewis E.E."/>
            <person name="Goodrich-Blair H."/>
            <person name="Stock S.P."/>
            <person name="Adams B.J."/>
            <person name="Sternberg P.W."/>
            <person name="Mortazavi A."/>
        </authorList>
    </citation>
    <scope>NUCLEOTIDE SEQUENCE [LARGE SCALE GENOMIC DNA]</scope>
    <source>
        <strain evidence="2 3">ALL</strain>
    </source>
</reference>
<dbReference type="Proteomes" id="UP000298663">
    <property type="component" value="Unassembled WGS sequence"/>
</dbReference>
<proteinExistence type="predicted"/>
<feature type="signal peptide" evidence="1">
    <location>
        <begin position="1"/>
        <end position="22"/>
    </location>
</feature>
<sequence>MMRRPSVLVAYLFLLFFERCSAVARFEITQVSTNSIVIRMIRASNVSRFDMTVNIYDLERLIEFRQTELSASWHGKLFSFDGLTPSTWFAIRIQYRLVFQSDRSYSDFITKQELIVRTKNSSSHTDQRSVEDQIIRLDAIESSDQHIDVTVSSALAANVRVSTLIVPELQCEHGSVKPNAQKVDGPVHVKFDLKKLEQKSRCSKMCIYPFVRAKISGNVEETFRGREWCGTVAEAQNALVSFSSNTSALVVCFVTVVISLVLSTL</sequence>
<evidence type="ECO:0000256" key="1">
    <source>
        <dbReference type="SAM" id="SignalP"/>
    </source>
</evidence>
<dbReference type="EMBL" id="AZBU02000001">
    <property type="protein sequence ID" value="TMS38644.1"/>
    <property type="molecule type" value="Genomic_DNA"/>
</dbReference>
<accession>A0A4U8UZT1</accession>
<organism evidence="2 3">
    <name type="scientific">Steinernema carpocapsae</name>
    <name type="common">Entomopathogenic nematode</name>
    <dbReference type="NCBI Taxonomy" id="34508"/>
    <lineage>
        <taxon>Eukaryota</taxon>
        <taxon>Metazoa</taxon>
        <taxon>Ecdysozoa</taxon>
        <taxon>Nematoda</taxon>
        <taxon>Chromadorea</taxon>
        <taxon>Rhabditida</taxon>
        <taxon>Tylenchina</taxon>
        <taxon>Panagrolaimomorpha</taxon>
        <taxon>Strongyloidoidea</taxon>
        <taxon>Steinernematidae</taxon>
        <taxon>Steinernema</taxon>
    </lineage>
</organism>
<keyword evidence="1" id="KW-0732">Signal</keyword>
<dbReference type="OrthoDB" id="5832220at2759"/>
<feature type="chain" id="PRO_5020924272" evidence="1">
    <location>
        <begin position="23"/>
        <end position="265"/>
    </location>
</feature>
<name>A0A4U8UZT1_STECR</name>